<protein>
    <submittedName>
        <fullName evidence="1">Uncharacterized protein</fullName>
    </submittedName>
</protein>
<evidence type="ECO:0000313" key="2">
    <source>
        <dbReference type="Proteomes" id="UP001054821"/>
    </source>
</evidence>
<name>A0AAD4UUZ7_PRUDU</name>
<organism evidence="1 2">
    <name type="scientific">Prunus dulcis</name>
    <name type="common">Almond</name>
    <name type="synonym">Amygdalus dulcis</name>
    <dbReference type="NCBI Taxonomy" id="3755"/>
    <lineage>
        <taxon>Eukaryota</taxon>
        <taxon>Viridiplantae</taxon>
        <taxon>Streptophyta</taxon>
        <taxon>Embryophyta</taxon>
        <taxon>Tracheophyta</taxon>
        <taxon>Spermatophyta</taxon>
        <taxon>Magnoliopsida</taxon>
        <taxon>eudicotyledons</taxon>
        <taxon>Gunneridae</taxon>
        <taxon>Pentapetalae</taxon>
        <taxon>rosids</taxon>
        <taxon>fabids</taxon>
        <taxon>Rosales</taxon>
        <taxon>Rosaceae</taxon>
        <taxon>Amygdaloideae</taxon>
        <taxon>Amygdaleae</taxon>
        <taxon>Prunus</taxon>
    </lineage>
</organism>
<reference evidence="1 2" key="1">
    <citation type="journal article" date="2022" name="G3 (Bethesda)">
        <title>Whole-genome sequence and methylome profiling of the almond [Prunus dulcis (Mill.) D.A. Webb] cultivar 'Nonpareil'.</title>
        <authorList>
            <person name="D'Amico-Willman K.M."/>
            <person name="Ouma W.Z."/>
            <person name="Meulia T."/>
            <person name="Sideli G.M."/>
            <person name="Gradziel T.M."/>
            <person name="Fresnedo-Ramirez J."/>
        </authorList>
    </citation>
    <scope>NUCLEOTIDE SEQUENCE [LARGE SCALE GENOMIC DNA]</scope>
    <source>
        <strain evidence="1">Clone GOH B32 T37-40</strain>
    </source>
</reference>
<dbReference type="Proteomes" id="UP001054821">
    <property type="component" value="Chromosome 8"/>
</dbReference>
<evidence type="ECO:0000313" key="1">
    <source>
        <dbReference type="EMBL" id="KAI5312589.1"/>
    </source>
</evidence>
<gene>
    <name evidence="1" type="ORF">L3X38_041762</name>
</gene>
<dbReference type="AlphaFoldDB" id="A0AAD4UUZ7"/>
<dbReference type="EMBL" id="JAJFAZ020000008">
    <property type="protein sequence ID" value="KAI5312589.1"/>
    <property type="molecule type" value="Genomic_DNA"/>
</dbReference>
<keyword evidence="2" id="KW-1185">Reference proteome</keyword>
<comment type="caution">
    <text evidence="1">The sequence shown here is derived from an EMBL/GenBank/DDBJ whole genome shotgun (WGS) entry which is preliminary data.</text>
</comment>
<accession>A0AAD4UUZ7</accession>
<proteinExistence type="predicted"/>
<sequence>MDTANPDIEETGEVKVEVLEEEYIGKTNGGEGQFLIVYDPIDCGSEQTVNGSMPIGCVEDDECEISENLSCFIEEELGKVTLLGGCDQNLALDGGRMQYYLQDRN</sequence>